<dbReference type="AlphaFoldDB" id="A0A7Y6TWA7"/>
<dbReference type="Proteomes" id="UP000529637">
    <property type="component" value="Unassembled WGS sequence"/>
</dbReference>
<comment type="caution">
    <text evidence="1">The sequence shown here is derived from an EMBL/GenBank/DDBJ whole genome shotgun (WGS) entry which is preliminary data.</text>
</comment>
<reference evidence="1 2" key="1">
    <citation type="submission" date="2020-06" db="EMBL/GenBank/DDBJ databases">
        <title>Schlegella sp. ID0723 isolated from air conditioner.</title>
        <authorList>
            <person name="Kim D.Y."/>
            <person name="Kim D.-U."/>
        </authorList>
    </citation>
    <scope>NUCLEOTIDE SEQUENCE [LARGE SCALE GENOMIC DNA]</scope>
    <source>
        <strain evidence="1 2">ID0723</strain>
    </source>
</reference>
<evidence type="ECO:0000313" key="2">
    <source>
        <dbReference type="Proteomes" id="UP000529637"/>
    </source>
</evidence>
<dbReference type="SUPFAM" id="SSF159275">
    <property type="entry name" value="PA1994-like"/>
    <property type="match status" value="1"/>
</dbReference>
<organism evidence="1 2">
    <name type="scientific">Piscinibacter koreensis</name>
    <dbReference type="NCBI Taxonomy" id="2742824"/>
    <lineage>
        <taxon>Bacteria</taxon>
        <taxon>Pseudomonadati</taxon>
        <taxon>Pseudomonadota</taxon>
        <taxon>Betaproteobacteria</taxon>
        <taxon>Burkholderiales</taxon>
        <taxon>Sphaerotilaceae</taxon>
        <taxon>Piscinibacter</taxon>
    </lineage>
</organism>
<proteinExistence type="predicted"/>
<accession>A0A7Y6TWA7</accession>
<dbReference type="InterPro" id="IPR009467">
    <property type="entry name" value="Glycolipid-bd_prot_put"/>
</dbReference>
<dbReference type="EMBL" id="JABWMJ010000003">
    <property type="protein sequence ID" value="NUZ05796.1"/>
    <property type="molecule type" value="Genomic_DNA"/>
</dbReference>
<keyword evidence="2" id="KW-1185">Reference proteome</keyword>
<protein>
    <submittedName>
        <fullName evidence="1">Putative glycolipid-binding domain-containing protein</fullName>
    </submittedName>
</protein>
<dbReference type="Pfam" id="PF06475">
    <property type="entry name" value="Glycolipid_bind"/>
    <property type="match status" value="1"/>
</dbReference>
<sequence>MRFDTLRHVCWTPIWNADHSGIGLEHVVLTTGSADSTLLAIDEDGEPFRLTYRLAWDHHGLLRRAELRTHKGAEQRRLLLRVDAGRWTDHRGEPLHGLDGCTDIDIWPTPLTNSFPIWRSALQIGERREFRMAWVAAPGLTVEARAQAYTRQEEHLFVFESLDETGFKASLAVDNDGLVVDYPGLFRRVALRR</sequence>
<dbReference type="RefSeq" id="WP_176068078.1">
    <property type="nucleotide sequence ID" value="NZ_JABWMJ010000003.1"/>
</dbReference>
<evidence type="ECO:0000313" key="1">
    <source>
        <dbReference type="EMBL" id="NUZ05796.1"/>
    </source>
</evidence>
<name>A0A7Y6TWA7_9BURK</name>
<gene>
    <name evidence="1" type="ORF">HQN59_08470</name>
</gene>